<dbReference type="SUPFAM" id="SSF56112">
    <property type="entry name" value="Protein kinase-like (PK-like)"/>
    <property type="match status" value="1"/>
</dbReference>
<feature type="region of interest" description="Disordered" evidence="7">
    <location>
        <begin position="631"/>
        <end position="653"/>
    </location>
</feature>
<evidence type="ECO:0000256" key="8">
    <source>
        <dbReference type="SAM" id="Phobius"/>
    </source>
</evidence>
<dbReference type="PROSITE" id="PS50011">
    <property type="entry name" value="PROTEIN_KINASE_DOM"/>
    <property type="match status" value="1"/>
</dbReference>
<evidence type="ECO:0000256" key="5">
    <source>
        <dbReference type="ARBA" id="ARBA00022840"/>
    </source>
</evidence>
<keyword evidence="4" id="KW-0418">Kinase</keyword>
<dbReference type="InterPro" id="IPR011009">
    <property type="entry name" value="Kinase-like_dom_sf"/>
</dbReference>
<name>A0AAV6HJH9_9ERIC</name>
<dbReference type="PROSITE" id="PS00108">
    <property type="entry name" value="PROTEIN_KINASE_ST"/>
    <property type="match status" value="1"/>
</dbReference>
<dbReference type="Gene3D" id="3.30.200.20">
    <property type="entry name" value="Phosphorylase Kinase, domain 1"/>
    <property type="match status" value="1"/>
</dbReference>
<keyword evidence="3 6" id="KW-0547">Nucleotide-binding</keyword>
<feature type="region of interest" description="Disordered" evidence="7">
    <location>
        <begin position="225"/>
        <end position="336"/>
    </location>
</feature>
<keyword evidence="11" id="KW-1185">Reference proteome</keyword>
<feature type="compositionally biased region" description="Acidic residues" evidence="7">
    <location>
        <begin position="225"/>
        <end position="246"/>
    </location>
</feature>
<dbReference type="InterPro" id="IPR057597">
    <property type="entry name" value="ALE2_N"/>
</dbReference>
<feature type="region of interest" description="Disordered" evidence="7">
    <location>
        <begin position="1025"/>
        <end position="1051"/>
    </location>
</feature>
<dbReference type="AlphaFoldDB" id="A0AAV6HJH9"/>
<dbReference type="InterPro" id="IPR008271">
    <property type="entry name" value="Ser/Thr_kinase_AS"/>
</dbReference>
<keyword evidence="8" id="KW-0472">Membrane</keyword>
<reference evidence="10 11" key="1">
    <citation type="submission" date="2020-08" db="EMBL/GenBank/DDBJ databases">
        <title>Plant Genome Project.</title>
        <authorList>
            <person name="Zhang R.-G."/>
        </authorList>
    </citation>
    <scope>NUCLEOTIDE SEQUENCE [LARGE SCALE GENOMIC DNA]</scope>
    <source>
        <strain evidence="10">WSP0</strain>
        <tissue evidence="10">Leaf</tissue>
    </source>
</reference>
<dbReference type="InterPro" id="IPR000719">
    <property type="entry name" value="Prot_kinase_dom"/>
</dbReference>
<keyword evidence="8" id="KW-1133">Transmembrane helix</keyword>
<evidence type="ECO:0000256" key="2">
    <source>
        <dbReference type="ARBA" id="ARBA00022679"/>
    </source>
</evidence>
<dbReference type="FunFam" id="3.30.200.20:FF:000299">
    <property type="entry name" value="Receptor-like serine/threonine-protein kinase ALE2"/>
    <property type="match status" value="1"/>
</dbReference>
<evidence type="ECO:0000259" key="9">
    <source>
        <dbReference type="PROSITE" id="PS50011"/>
    </source>
</evidence>
<proteinExistence type="predicted"/>
<dbReference type="GO" id="GO:0005524">
    <property type="term" value="F:ATP binding"/>
    <property type="evidence" value="ECO:0007669"/>
    <property type="project" value="UniProtKB-UniRule"/>
</dbReference>
<keyword evidence="1" id="KW-0723">Serine/threonine-protein kinase</keyword>
<feature type="compositionally biased region" description="Gly residues" evidence="7">
    <location>
        <begin position="275"/>
        <end position="294"/>
    </location>
</feature>
<dbReference type="Proteomes" id="UP000823749">
    <property type="component" value="Chromosome 13"/>
</dbReference>
<evidence type="ECO:0000256" key="6">
    <source>
        <dbReference type="PROSITE-ProRule" id="PRU10141"/>
    </source>
</evidence>
<feature type="domain" description="Protein kinase" evidence="9">
    <location>
        <begin position="739"/>
        <end position="1017"/>
    </location>
</feature>
<feature type="transmembrane region" description="Helical" evidence="8">
    <location>
        <begin position="663"/>
        <end position="684"/>
    </location>
</feature>
<dbReference type="PANTHER" id="PTHR47989">
    <property type="entry name" value="OS01G0750732 PROTEIN"/>
    <property type="match status" value="1"/>
</dbReference>
<evidence type="ECO:0000313" key="10">
    <source>
        <dbReference type="EMBL" id="KAG5514140.1"/>
    </source>
</evidence>
<dbReference type="FunFam" id="1.10.510.10:FF:000051">
    <property type="entry name" value="Receptor-like serine/threonine-protein kinase ALE2"/>
    <property type="match status" value="1"/>
</dbReference>
<sequence length="1085" mass="117630">MQQQGSLVLLENTLLEICKFWCNIDQNDVLSLIHLHDCVDNMVDLRCTLNIRIGGKVVRGSQSKYLNGVIAEMKVDPDSFTFYELVDNIRQMGYGITDFNGVTEYITVFYRLPMHDTNNGLVELTSHDDMLQMFAAHSGRKYMIIDVYVHCPNVVESDEHCEDEVEVICRETNTIADPSSITELGGDLNVGGHIVEHLHGDGVEHIVQEGCDEEEVEHIVQEGVDAEEMDEDSDSDCEWQPNDDSESSCGSFSGIEESSDEEVEETIPLNEGGRGRGVIGGRGRGIQNEGGRGRGVIRGRGRGVTGGRGRGVPTASRGTGGVNNGSRGNGRGRAIGPNSGVFANNGLVVKGRGPNQGALNQVQWLVLKQLLVLCFVLYLTGANILNALLEESLVSPKTAPLAAPAIPGLPLPASLPMFHKPGRNCFLPHGARKLIQAPSQPPNYGHLTTSIHPPSSSRLSKLSLKKRVPSTVELAPPGLSDIAPSQSRAGTIPASLAQPPLSPYASNCCGLDMVLKRGSRDCQCVYPIKLDLLLMNVSSSPNWERFLEDFASQLDLQVSQIELINFYLVGVSGLNISMDITPDSGISFSASEASAINSSLFTHKVQLDPSLVGDYKLLNLTRFKPLAPSQAPRIATSPAQAPPHLPSTPTSFVASSKGKQPNLVLIVGIGAGIFIIGIVAVFIICSCSSRQRKTKASSTNEIAKSRPVDAVPAVGSRRHPTTSTRFLAYEELKEATNNFEPASILGEGGFGRVFKGVLSDGTAVAIKRLTSGGQQGGKEFLVEVEMLSRLHHRNLVKLVGYYSSRDSSQNLLCYELVPNGSLEAWLHGPLGLNCPLDWDTRMKIALDAARGLAYLHEDSQPCVIHRDFKASNILLENNFHAKVADFGLAKQAPEGRANFLSTRVMGTFGYVAPEYAMTGHLLVKSDVYSYGVVLLELLTGRKPVDMSQPSGQENLVTWTRPILRDKDRLEELADPRLGGKYPKEDFVRVCTIAAACVAPEASQRPTMGEVVQSLKMVQRIVENQDSMLSSSNATRPNLRQSSTTFESDGTSSIFSSGPYSGLLSSFDHDNVSRTAVFSEDLHEGR</sequence>
<keyword evidence="8" id="KW-0812">Transmembrane</keyword>
<keyword evidence="5 6" id="KW-0067">ATP-binding</keyword>
<organism evidence="10 11">
    <name type="scientific">Rhododendron griersonianum</name>
    <dbReference type="NCBI Taxonomy" id="479676"/>
    <lineage>
        <taxon>Eukaryota</taxon>
        <taxon>Viridiplantae</taxon>
        <taxon>Streptophyta</taxon>
        <taxon>Embryophyta</taxon>
        <taxon>Tracheophyta</taxon>
        <taxon>Spermatophyta</taxon>
        <taxon>Magnoliopsida</taxon>
        <taxon>eudicotyledons</taxon>
        <taxon>Gunneridae</taxon>
        <taxon>Pentapetalae</taxon>
        <taxon>asterids</taxon>
        <taxon>Ericales</taxon>
        <taxon>Ericaceae</taxon>
        <taxon>Ericoideae</taxon>
        <taxon>Rhodoreae</taxon>
        <taxon>Rhododendron</taxon>
    </lineage>
</organism>
<evidence type="ECO:0000313" key="11">
    <source>
        <dbReference type="Proteomes" id="UP000823749"/>
    </source>
</evidence>
<evidence type="ECO:0000256" key="4">
    <source>
        <dbReference type="ARBA" id="ARBA00022777"/>
    </source>
</evidence>
<dbReference type="Gene3D" id="1.10.510.10">
    <property type="entry name" value="Transferase(Phosphotransferase) domain 1"/>
    <property type="match status" value="1"/>
</dbReference>
<keyword evidence="2" id="KW-0808">Transferase</keyword>
<dbReference type="InterPro" id="IPR001245">
    <property type="entry name" value="Ser-Thr/Tyr_kinase_cat_dom"/>
</dbReference>
<dbReference type="GO" id="GO:0004674">
    <property type="term" value="F:protein serine/threonine kinase activity"/>
    <property type="evidence" value="ECO:0007669"/>
    <property type="project" value="UniProtKB-KW"/>
</dbReference>
<feature type="compositionally biased region" description="Gly residues" evidence="7">
    <location>
        <begin position="318"/>
        <end position="333"/>
    </location>
</feature>
<dbReference type="Pfam" id="PF23180">
    <property type="entry name" value="ALE2_N"/>
    <property type="match status" value="1"/>
</dbReference>
<comment type="caution">
    <text evidence="10">The sequence shown here is derived from an EMBL/GenBank/DDBJ whole genome shotgun (WGS) entry which is preliminary data.</text>
</comment>
<accession>A0AAV6HJH9</accession>
<evidence type="ECO:0000256" key="3">
    <source>
        <dbReference type="ARBA" id="ARBA00022741"/>
    </source>
</evidence>
<dbReference type="EMBL" id="JACTNZ010000013">
    <property type="protein sequence ID" value="KAG5514140.1"/>
    <property type="molecule type" value="Genomic_DNA"/>
</dbReference>
<gene>
    <name evidence="10" type="ORF">RHGRI_035517</name>
</gene>
<protein>
    <recommendedName>
        <fullName evidence="9">Protein kinase domain-containing protein</fullName>
    </recommendedName>
</protein>
<feature type="binding site" evidence="6">
    <location>
        <position position="767"/>
    </location>
    <ligand>
        <name>ATP</name>
        <dbReference type="ChEBI" id="CHEBI:30616"/>
    </ligand>
</feature>
<evidence type="ECO:0000256" key="7">
    <source>
        <dbReference type="SAM" id="MobiDB-lite"/>
    </source>
</evidence>
<dbReference type="PROSITE" id="PS00107">
    <property type="entry name" value="PROTEIN_KINASE_ATP"/>
    <property type="match status" value="1"/>
</dbReference>
<dbReference type="InterPro" id="IPR017441">
    <property type="entry name" value="Protein_kinase_ATP_BS"/>
</dbReference>
<dbReference type="CDD" id="cd14066">
    <property type="entry name" value="STKc_IRAK"/>
    <property type="match status" value="1"/>
</dbReference>
<dbReference type="PANTHER" id="PTHR47989:SF25">
    <property type="entry name" value="PROLINE-RICH RECEPTOR-LIKE PROTEIN KINASE PERK3"/>
    <property type="match status" value="1"/>
</dbReference>
<dbReference type="Pfam" id="PF07714">
    <property type="entry name" value="PK_Tyr_Ser-Thr"/>
    <property type="match status" value="1"/>
</dbReference>
<evidence type="ECO:0000256" key="1">
    <source>
        <dbReference type="ARBA" id="ARBA00022527"/>
    </source>
</evidence>